<reference evidence="1 2" key="1">
    <citation type="submission" date="2014-06" db="EMBL/GenBank/DDBJ databases">
        <authorList>
            <consortium name="DOE Joint Genome Institute"/>
            <person name="Kuo A."/>
            <person name="Kohler A."/>
            <person name="Nagy L.G."/>
            <person name="Floudas D."/>
            <person name="Copeland A."/>
            <person name="Barry K.W."/>
            <person name="Cichocki N."/>
            <person name="Veneault-Fourrey C."/>
            <person name="LaButti K."/>
            <person name="Lindquist E.A."/>
            <person name="Lipzen A."/>
            <person name="Lundell T."/>
            <person name="Morin E."/>
            <person name="Murat C."/>
            <person name="Sun H."/>
            <person name="Tunlid A."/>
            <person name="Henrissat B."/>
            <person name="Grigoriev I.V."/>
            <person name="Hibbett D.S."/>
            <person name="Martin F."/>
            <person name="Nordberg H.P."/>
            <person name="Cantor M.N."/>
            <person name="Hua S.X."/>
        </authorList>
    </citation>
    <scope>NUCLEOTIDE SEQUENCE [LARGE SCALE GENOMIC DNA]</scope>
    <source>
        <strain evidence="1 2">ATCC 200175</strain>
    </source>
</reference>
<keyword evidence="2" id="KW-1185">Reference proteome</keyword>
<name>A0A0C9SY06_PAXIN</name>
<dbReference type="HOGENOM" id="CLU_2050357_0_0_1"/>
<organism evidence="1 2">
    <name type="scientific">Paxillus involutus ATCC 200175</name>
    <dbReference type="NCBI Taxonomy" id="664439"/>
    <lineage>
        <taxon>Eukaryota</taxon>
        <taxon>Fungi</taxon>
        <taxon>Dikarya</taxon>
        <taxon>Basidiomycota</taxon>
        <taxon>Agaricomycotina</taxon>
        <taxon>Agaricomycetes</taxon>
        <taxon>Agaricomycetidae</taxon>
        <taxon>Boletales</taxon>
        <taxon>Paxilineae</taxon>
        <taxon>Paxillaceae</taxon>
        <taxon>Paxillus</taxon>
    </lineage>
</organism>
<evidence type="ECO:0000313" key="1">
    <source>
        <dbReference type="EMBL" id="KIJ14699.1"/>
    </source>
</evidence>
<dbReference type="EMBL" id="KN819341">
    <property type="protein sequence ID" value="KIJ14699.1"/>
    <property type="molecule type" value="Genomic_DNA"/>
</dbReference>
<sequence length="120" mass="13880">MYRRYQADPADILPWMSDKGDHSLLYDTDGQPLVLADRVLPLKVFTNPNARRVTSPGRLEKQVAGWHAIAKPAIRLDRILNLNIEYKSFLTDPILVLLIRKVVNMGHGYFWEKNNSNRHN</sequence>
<protein>
    <submittedName>
        <fullName evidence="1">Uncharacterized protein</fullName>
    </submittedName>
</protein>
<accession>A0A0C9SY06</accession>
<evidence type="ECO:0000313" key="2">
    <source>
        <dbReference type="Proteomes" id="UP000053647"/>
    </source>
</evidence>
<reference evidence="2" key="2">
    <citation type="submission" date="2015-01" db="EMBL/GenBank/DDBJ databases">
        <title>Evolutionary Origins and Diversification of the Mycorrhizal Mutualists.</title>
        <authorList>
            <consortium name="DOE Joint Genome Institute"/>
            <consortium name="Mycorrhizal Genomics Consortium"/>
            <person name="Kohler A."/>
            <person name="Kuo A."/>
            <person name="Nagy L.G."/>
            <person name="Floudas D."/>
            <person name="Copeland A."/>
            <person name="Barry K.W."/>
            <person name="Cichocki N."/>
            <person name="Veneault-Fourrey C."/>
            <person name="LaButti K."/>
            <person name="Lindquist E.A."/>
            <person name="Lipzen A."/>
            <person name="Lundell T."/>
            <person name="Morin E."/>
            <person name="Murat C."/>
            <person name="Riley R."/>
            <person name="Ohm R."/>
            <person name="Sun H."/>
            <person name="Tunlid A."/>
            <person name="Henrissat B."/>
            <person name="Grigoriev I.V."/>
            <person name="Hibbett D.S."/>
            <person name="Martin F."/>
        </authorList>
    </citation>
    <scope>NUCLEOTIDE SEQUENCE [LARGE SCALE GENOMIC DNA]</scope>
    <source>
        <strain evidence="2">ATCC 200175</strain>
    </source>
</reference>
<dbReference type="Proteomes" id="UP000053647">
    <property type="component" value="Unassembled WGS sequence"/>
</dbReference>
<proteinExistence type="predicted"/>
<gene>
    <name evidence="1" type="ORF">PAXINDRAFT_99954</name>
</gene>
<dbReference type="AlphaFoldDB" id="A0A0C9SY06"/>